<organism evidence="2 3">
    <name type="scientific">Siminovitchia terrae</name>
    <name type="common">Bacillus terrae</name>
    <dbReference type="NCBI Taxonomy" id="1914933"/>
    <lineage>
        <taxon>Bacteria</taxon>
        <taxon>Bacillati</taxon>
        <taxon>Bacillota</taxon>
        <taxon>Bacilli</taxon>
        <taxon>Bacillales</taxon>
        <taxon>Bacillaceae</taxon>
        <taxon>Siminovitchia</taxon>
    </lineage>
</organism>
<feature type="transmembrane region" description="Helical" evidence="1">
    <location>
        <begin position="6"/>
        <end position="28"/>
    </location>
</feature>
<dbReference type="EMBL" id="BORJ01000013">
    <property type="protein sequence ID" value="GIN98222.1"/>
    <property type="molecule type" value="Genomic_DNA"/>
</dbReference>
<keyword evidence="3" id="KW-1185">Reference proteome</keyword>
<evidence type="ECO:0000256" key="1">
    <source>
        <dbReference type="SAM" id="Phobius"/>
    </source>
</evidence>
<name>A0ABQ4L1Q9_SIMTE</name>
<dbReference type="RefSeq" id="WP_185830803.1">
    <property type="nucleotide sequence ID" value="NZ_BORI01000011.1"/>
</dbReference>
<keyword evidence="1" id="KW-1133">Transmembrane helix</keyword>
<comment type="caution">
    <text evidence="2">The sequence shown here is derived from an EMBL/GenBank/DDBJ whole genome shotgun (WGS) entry which is preliminary data.</text>
</comment>
<protein>
    <submittedName>
        <fullName evidence="2">Uncharacterized protein</fullName>
    </submittedName>
</protein>
<evidence type="ECO:0000313" key="3">
    <source>
        <dbReference type="Proteomes" id="UP000680670"/>
    </source>
</evidence>
<dbReference type="Proteomes" id="UP000680670">
    <property type="component" value="Unassembled WGS sequence"/>
</dbReference>
<keyword evidence="1" id="KW-0472">Membrane</keyword>
<proteinExistence type="predicted"/>
<accession>A0ABQ4L1Q9</accession>
<gene>
    <name evidence="2" type="ORF">J6TS1_40920</name>
</gene>
<sequence>MQLWVTLGLAGVLAAIAGFLVYFIHSVLNYDDARKIDSLPPDEKEN</sequence>
<evidence type="ECO:0000313" key="2">
    <source>
        <dbReference type="EMBL" id="GIN98222.1"/>
    </source>
</evidence>
<reference evidence="2 3" key="1">
    <citation type="submission" date="2021-03" db="EMBL/GenBank/DDBJ databases">
        <title>Antimicrobial resistance genes in bacteria isolated from Japanese honey, and their potential for conferring macrolide and lincosamide resistance in the American foulbrood pathogen Paenibacillus larvae.</title>
        <authorList>
            <person name="Okamoto M."/>
            <person name="Kumagai M."/>
            <person name="Kanamori H."/>
            <person name="Takamatsu D."/>
        </authorList>
    </citation>
    <scope>NUCLEOTIDE SEQUENCE [LARGE SCALE GENOMIC DNA]</scope>
    <source>
        <strain evidence="2 3">J6TS1</strain>
    </source>
</reference>
<keyword evidence="1" id="KW-0812">Transmembrane</keyword>